<feature type="transmembrane region" description="Helical" evidence="1">
    <location>
        <begin position="500"/>
        <end position="523"/>
    </location>
</feature>
<proteinExistence type="predicted"/>
<name>A0A7H0EWF8_9CYAN</name>
<dbReference type="SUPFAM" id="SSF52317">
    <property type="entry name" value="Class I glutamine amidotransferase-like"/>
    <property type="match status" value="1"/>
</dbReference>
<dbReference type="InterPro" id="IPR055396">
    <property type="entry name" value="DUF7088"/>
</dbReference>
<dbReference type="EMBL" id="CP060822">
    <property type="protein sequence ID" value="QNP28124.1"/>
    <property type="molecule type" value="Genomic_DNA"/>
</dbReference>
<evidence type="ECO:0000313" key="5">
    <source>
        <dbReference type="Proteomes" id="UP000516013"/>
    </source>
</evidence>
<evidence type="ECO:0000259" key="3">
    <source>
        <dbReference type="Pfam" id="PF23357"/>
    </source>
</evidence>
<feature type="transmembrane region" description="Helical" evidence="1">
    <location>
        <begin position="12"/>
        <end position="33"/>
    </location>
</feature>
<feature type="domain" description="DUF7088" evidence="3">
    <location>
        <begin position="106"/>
        <end position="165"/>
    </location>
</feature>
<feature type="domain" description="ABC-type uncharacterised transport system" evidence="2">
    <location>
        <begin position="217"/>
        <end position="457"/>
    </location>
</feature>
<feature type="transmembrane region" description="Helical" evidence="1">
    <location>
        <begin position="39"/>
        <end position="58"/>
    </location>
</feature>
<accession>A0A7H0EWF8</accession>
<reference evidence="4 5" key="1">
    <citation type="submission" date="2020-08" db="EMBL/GenBank/DDBJ databases">
        <title>Complete genome sequence of Raphidiopsis curvispora isolated from drinking water reservoir in South Korea.</title>
        <authorList>
            <person name="Jeong J."/>
        </authorList>
    </citation>
    <scope>NUCLEOTIDE SEQUENCE [LARGE SCALE GENOMIC DNA]</scope>
    <source>
        <strain evidence="4 5">GIHE-G1</strain>
    </source>
</reference>
<dbReference type="KEGG" id="ccur:IAR63_09155"/>
<protein>
    <submittedName>
        <fullName evidence="4">Gldg family protein</fullName>
    </submittedName>
</protein>
<keyword evidence="5" id="KW-1185">Reference proteome</keyword>
<dbReference type="RefSeq" id="WP_187705041.1">
    <property type="nucleotide sequence ID" value="NZ_CP060822.1"/>
</dbReference>
<organism evidence="4 5">
    <name type="scientific">Cylindrospermopsis curvispora GIHE-G1</name>
    <dbReference type="NCBI Taxonomy" id="2666332"/>
    <lineage>
        <taxon>Bacteria</taxon>
        <taxon>Bacillati</taxon>
        <taxon>Cyanobacteriota</taxon>
        <taxon>Cyanophyceae</taxon>
        <taxon>Nostocales</taxon>
        <taxon>Aphanizomenonaceae</taxon>
        <taxon>Cylindrospermopsis</taxon>
    </lineage>
</organism>
<evidence type="ECO:0000313" key="4">
    <source>
        <dbReference type="EMBL" id="QNP28124.1"/>
    </source>
</evidence>
<evidence type="ECO:0000256" key="1">
    <source>
        <dbReference type="SAM" id="Phobius"/>
    </source>
</evidence>
<feature type="transmembrane region" description="Helical" evidence="1">
    <location>
        <begin position="78"/>
        <end position="95"/>
    </location>
</feature>
<dbReference type="Pfam" id="PF09822">
    <property type="entry name" value="ABC_transp_aux"/>
    <property type="match status" value="1"/>
</dbReference>
<keyword evidence="1" id="KW-0472">Membrane</keyword>
<dbReference type="AlphaFoldDB" id="A0A7H0EWF8"/>
<evidence type="ECO:0000259" key="2">
    <source>
        <dbReference type="Pfam" id="PF09822"/>
    </source>
</evidence>
<dbReference type="Proteomes" id="UP000516013">
    <property type="component" value="Chromosome"/>
</dbReference>
<sequence>MRQLLKINFIKPLIVLGFLLGPFFLALGLMIGATSEWTILPLGFITAGAVICIFWVLLQAQKSQFWQQRSTQSNTNALIATLAVLTILGLINFLGNRYQIRLDLTETQLFTLSPQSQEILRTLPQPAKLWLFTKEKNPGDQELLQRYREQNPQFNFEYVDPQTRPGLAGKFGVNDFGKVYLEFNNKRQFVQDVNENERLSEVKLTSQLQKIISNDSPKVYFLQGHGELEIANSKNPENSISQAIQGLTDNNFTSLPLSLTQQTTVPTDAGVVVIASPKRELLPGEITALENYLNIGGNLMLMIDPNHNPKLDTLLKSWGVQLDNRLAIDISGGNLGLGPASPLITEYGEHPITQDFRNGISFYPLARPILIEPTPGIHSTPLLRTKAYPDSWAESDQENEKLEFNEGKDLKGPLTLGVALTKKLASPMQKNSPPKTQESRLVIFGNSQFARDGLFQQQLNGDVFLNSVSWLSQKQEQPLSIRPKEQTNRRIIMSNMKANLLGVSSLLVLPLIGFLSSVVVWWFRR</sequence>
<keyword evidence="1" id="KW-1133">Transmembrane helix</keyword>
<dbReference type="InterPro" id="IPR029062">
    <property type="entry name" value="Class_I_gatase-like"/>
</dbReference>
<gene>
    <name evidence="4" type="ORF">IAR63_09155</name>
</gene>
<keyword evidence="1" id="KW-0812">Transmembrane</keyword>
<dbReference type="Pfam" id="PF23357">
    <property type="entry name" value="DUF7088"/>
    <property type="match status" value="1"/>
</dbReference>
<dbReference type="InterPro" id="IPR019196">
    <property type="entry name" value="ABC_transp_unknown"/>
</dbReference>